<feature type="compositionally biased region" description="Pro residues" evidence="2">
    <location>
        <begin position="159"/>
        <end position="183"/>
    </location>
</feature>
<dbReference type="Pfam" id="PF00691">
    <property type="entry name" value="OmpA"/>
    <property type="match status" value="1"/>
</dbReference>
<gene>
    <name evidence="4" type="ORF">Q8A70_28510</name>
</gene>
<dbReference type="Gene3D" id="3.30.1330.60">
    <property type="entry name" value="OmpA-like domain"/>
    <property type="match status" value="1"/>
</dbReference>
<feature type="compositionally biased region" description="Polar residues" evidence="2">
    <location>
        <begin position="187"/>
        <end position="196"/>
    </location>
</feature>
<evidence type="ECO:0000313" key="4">
    <source>
        <dbReference type="EMBL" id="MDQ7251663.1"/>
    </source>
</evidence>
<dbReference type="PANTHER" id="PTHR30329">
    <property type="entry name" value="STATOR ELEMENT OF FLAGELLAR MOTOR COMPLEX"/>
    <property type="match status" value="1"/>
</dbReference>
<feature type="compositionally biased region" description="Polar residues" evidence="2">
    <location>
        <begin position="214"/>
        <end position="224"/>
    </location>
</feature>
<dbReference type="InterPro" id="IPR036737">
    <property type="entry name" value="OmpA-like_sf"/>
</dbReference>
<dbReference type="PROSITE" id="PS51123">
    <property type="entry name" value="OMPA_2"/>
    <property type="match status" value="1"/>
</dbReference>
<dbReference type="RefSeq" id="WP_379962228.1">
    <property type="nucleotide sequence ID" value="NZ_JAUYVI010000015.1"/>
</dbReference>
<evidence type="ECO:0000259" key="3">
    <source>
        <dbReference type="PROSITE" id="PS51123"/>
    </source>
</evidence>
<proteinExistence type="predicted"/>
<dbReference type="CDD" id="cd07185">
    <property type="entry name" value="OmpA_C-like"/>
    <property type="match status" value="1"/>
</dbReference>
<dbReference type="SUPFAM" id="SSF103088">
    <property type="entry name" value="OmpA-like"/>
    <property type="match status" value="1"/>
</dbReference>
<evidence type="ECO:0000256" key="1">
    <source>
        <dbReference type="PROSITE-ProRule" id="PRU00473"/>
    </source>
</evidence>
<feature type="domain" description="OmpA-like" evidence="3">
    <location>
        <begin position="291"/>
        <end position="413"/>
    </location>
</feature>
<feature type="region of interest" description="Disordered" evidence="2">
    <location>
        <begin position="53"/>
        <end position="227"/>
    </location>
</feature>
<accession>A0ABU0YXM2</accession>
<keyword evidence="1" id="KW-0472">Membrane</keyword>
<protein>
    <submittedName>
        <fullName evidence="4">OmpA family protein</fullName>
    </submittedName>
</protein>
<dbReference type="InterPro" id="IPR050330">
    <property type="entry name" value="Bact_OuterMem_StrucFunc"/>
</dbReference>
<dbReference type="Proteomes" id="UP001230156">
    <property type="component" value="Unassembled WGS sequence"/>
</dbReference>
<name>A0ABU0YXM2_9PROT</name>
<dbReference type="EMBL" id="JAUYVI010000015">
    <property type="protein sequence ID" value="MDQ7251663.1"/>
    <property type="molecule type" value="Genomic_DNA"/>
</dbReference>
<dbReference type="PANTHER" id="PTHR30329:SF20">
    <property type="entry name" value="EXPORTED PROTEIN"/>
    <property type="match status" value="1"/>
</dbReference>
<comment type="caution">
    <text evidence="4">The sequence shown here is derived from an EMBL/GenBank/DDBJ whole genome shotgun (WGS) entry which is preliminary data.</text>
</comment>
<organism evidence="4 5">
    <name type="scientific">Dongia sedimenti</name>
    <dbReference type="NCBI Taxonomy" id="3064282"/>
    <lineage>
        <taxon>Bacteria</taxon>
        <taxon>Pseudomonadati</taxon>
        <taxon>Pseudomonadota</taxon>
        <taxon>Alphaproteobacteria</taxon>
        <taxon>Rhodospirillales</taxon>
        <taxon>Dongiaceae</taxon>
        <taxon>Dongia</taxon>
    </lineage>
</organism>
<feature type="compositionally biased region" description="Low complexity" evidence="2">
    <location>
        <begin position="129"/>
        <end position="158"/>
    </location>
</feature>
<feature type="compositionally biased region" description="Low complexity" evidence="2">
    <location>
        <begin position="68"/>
        <end position="78"/>
    </location>
</feature>
<reference evidence="5" key="1">
    <citation type="submission" date="2023-08" db="EMBL/GenBank/DDBJ databases">
        <title>Rhodospirillaceae gen. nov., a novel taxon isolated from the Yangtze River Yuezi River estuary sludge.</title>
        <authorList>
            <person name="Ruan L."/>
        </authorList>
    </citation>
    <scope>NUCLEOTIDE SEQUENCE [LARGE SCALE GENOMIC DNA]</scope>
    <source>
        <strain evidence="5">R-7</strain>
    </source>
</reference>
<sequence>MFDVCKSKVLQVKAMGSALIGNRLERVSFARAGRWLPATALLVIAGCSWFDEEPTPPAPSQQAKATTPAPGEGEAMAGEEAKTPDINSVPNEAPKPSIVNLDQAQEGLGSDSGNAQHTDETLTMPEQSAARPEAPATETPQTAQVGATAPESSETTEVAPPPSPTPAPQPEPAPVATPLPAPEPVTQVAQAGTPQPGSKPFEPNGPLALAPGSLSRTQGESEPTNIAAIPLPGSNAAPLTAMAPTTAPAPSADGVSVDYSVLSGLQGGAPTSYRPATGGVMPVQGYAPSGNIPGVGQAVGYVYFGNGSSRLSSADRQVLQQVAQLQRIQGGVLRIIGHASARTGNMEALEQQSVNRDVSLERATAVARALVEYGVQPILVQVAAAGDDQTLYAESTPAGEAGNRRAEVYLSQN</sequence>
<evidence type="ECO:0000313" key="5">
    <source>
        <dbReference type="Proteomes" id="UP001230156"/>
    </source>
</evidence>
<dbReference type="InterPro" id="IPR006665">
    <property type="entry name" value="OmpA-like"/>
</dbReference>
<keyword evidence="5" id="KW-1185">Reference proteome</keyword>
<evidence type="ECO:0000256" key="2">
    <source>
        <dbReference type="SAM" id="MobiDB-lite"/>
    </source>
</evidence>